<dbReference type="CDD" id="cd24068">
    <property type="entry name" value="ASKHA_NBD_ROK_FnNanK-like"/>
    <property type="match status" value="1"/>
</dbReference>
<dbReference type="Proteomes" id="UP000184121">
    <property type="component" value="Unassembled WGS sequence"/>
</dbReference>
<keyword evidence="2" id="KW-0808">Transferase</keyword>
<dbReference type="STRING" id="29534.SAMN05444366_2896"/>
<accession>A0A1M7HVR1</accession>
<dbReference type="AlphaFoldDB" id="A0A1M7HVR1"/>
<dbReference type="Pfam" id="PF00480">
    <property type="entry name" value="ROK"/>
    <property type="match status" value="1"/>
</dbReference>
<evidence type="ECO:0000313" key="3">
    <source>
        <dbReference type="Proteomes" id="UP000184121"/>
    </source>
</evidence>
<dbReference type="PANTHER" id="PTHR18964">
    <property type="entry name" value="ROK (REPRESSOR, ORF, KINASE) FAMILY"/>
    <property type="match status" value="1"/>
</dbReference>
<evidence type="ECO:0000313" key="2">
    <source>
        <dbReference type="EMBL" id="SHM32574.1"/>
    </source>
</evidence>
<dbReference type="GO" id="GO:0016301">
    <property type="term" value="F:kinase activity"/>
    <property type="evidence" value="ECO:0007669"/>
    <property type="project" value="UniProtKB-KW"/>
</dbReference>
<dbReference type="InterPro" id="IPR000600">
    <property type="entry name" value="ROK"/>
</dbReference>
<keyword evidence="2" id="KW-0418">Kinase</keyword>
<dbReference type="EMBL" id="FRBY01000004">
    <property type="protein sequence ID" value="SHM32574.1"/>
    <property type="molecule type" value="Genomic_DNA"/>
</dbReference>
<proteinExistence type="inferred from homology"/>
<organism evidence="2 3">
    <name type="scientific">Flavobacterium saccharophilum</name>
    <dbReference type="NCBI Taxonomy" id="29534"/>
    <lineage>
        <taxon>Bacteria</taxon>
        <taxon>Pseudomonadati</taxon>
        <taxon>Bacteroidota</taxon>
        <taxon>Flavobacteriia</taxon>
        <taxon>Flavobacteriales</taxon>
        <taxon>Flavobacteriaceae</taxon>
        <taxon>Flavobacterium</taxon>
    </lineage>
</organism>
<dbReference type="PANTHER" id="PTHR18964:SF149">
    <property type="entry name" value="BIFUNCTIONAL UDP-N-ACETYLGLUCOSAMINE 2-EPIMERASE_N-ACETYLMANNOSAMINE KINASE"/>
    <property type="match status" value="1"/>
</dbReference>
<dbReference type="InterPro" id="IPR049874">
    <property type="entry name" value="ROK_cs"/>
</dbReference>
<comment type="similarity">
    <text evidence="1">Belongs to the ROK (NagC/XylR) family.</text>
</comment>
<dbReference type="RefSeq" id="WP_072973533.1">
    <property type="nucleotide sequence ID" value="NZ_FRBY01000004.1"/>
</dbReference>
<name>A0A1M7HVR1_9FLAO</name>
<sequence length="307" mass="32747">MSKSYAIGIDIGGTSLKCGVVNELGEILFSFLVSLKNVKTETEIIDLMVNAIKECTDQLKKPIVGIGIGFPGLIEEDVIIGGGVNLPGFEKLPLGKILKDLTGYNVVIDNDANLMGLAELIYGAAKDSTDAVFLTIGTGIGGAIMINKQLYSGYKNRGGELGHTVIQQNGLLCNCGGRGCLETYASVTALINYYKTQNPTSEENIDGKTIIEKYLSGEDYAIKTMQHHFDYLAAGIVNFVNIFSPEKVIIGGGISEAGQFYIDELTKRVKTFAIPVAFAHSTIVAADLGNKAGLLGACAIAFQKFEV</sequence>
<dbReference type="Gene3D" id="3.30.420.40">
    <property type="match status" value="2"/>
</dbReference>
<reference evidence="3" key="1">
    <citation type="submission" date="2016-11" db="EMBL/GenBank/DDBJ databases">
        <authorList>
            <person name="Varghese N."/>
            <person name="Submissions S."/>
        </authorList>
    </citation>
    <scope>NUCLEOTIDE SEQUENCE [LARGE SCALE GENOMIC DNA]</scope>
    <source>
        <strain evidence="3">DSM 1811</strain>
    </source>
</reference>
<gene>
    <name evidence="2" type="ORF">SAMN05444366_2896</name>
</gene>
<keyword evidence="3" id="KW-1185">Reference proteome</keyword>
<dbReference type="InterPro" id="IPR043129">
    <property type="entry name" value="ATPase_NBD"/>
</dbReference>
<evidence type="ECO:0000256" key="1">
    <source>
        <dbReference type="ARBA" id="ARBA00006479"/>
    </source>
</evidence>
<dbReference type="PROSITE" id="PS01125">
    <property type="entry name" value="ROK"/>
    <property type="match status" value="1"/>
</dbReference>
<protein>
    <submittedName>
        <fullName evidence="2">Glucokinase</fullName>
    </submittedName>
</protein>
<dbReference type="SUPFAM" id="SSF53067">
    <property type="entry name" value="Actin-like ATPase domain"/>
    <property type="match status" value="1"/>
</dbReference>